<feature type="compositionally biased region" description="Low complexity" evidence="8">
    <location>
        <begin position="954"/>
        <end position="963"/>
    </location>
</feature>
<protein>
    <recommendedName>
        <fullName evidence="9">Integrase catalytic domain-containing protein</fullName>
    </recommendedName>
</protein>
<dbReference type="SUPFAM" id="SSF53098">
    <property type="entry name" value="Ribonuclease H-like"/>
    <property type="match status" value="1"/>
</dbReference>
<dbReference type="InterPro" id="IPR000164">
    <property type="entry name" value="Histone_H3/CENP-A"/>
</dbReference>
<dbReference type="SUPFAM" id="SSF56672">
    <property type="entry name" value="DNA/RNA polymerases"/>
    <property type="match status" value="1"/>
</dbReference>
<evidence type="ECO:0000256" key="2">
    <source>
        <dbReference type="ARBA" id="ARBA00004286"/>
    </source>
</evidence>
<dbReference type="FunFam" id="1.10.20.10:FF:000085">
    <property type="entry name" value="Histone H3.2"/>
    <property type="match status" value="3"/>
</dbReference>
<dbReference type="SUPFAM" id="SSF47113">
    <property type="entry name" value="Histone-fold"/>
    <property type="match status" value="4"/>
</dbReference>
<evidence type="ECO:0000256" key="3">
    <source>
        <dbReference type="ARBA" id="ARBA00010343"/>
    </source>
</evidence>
<dbReference type="InterPro" id="IPR012337">
    <property type="entry name" value="RNaseH-like_sf"/>
</dbReference>
<keyword evidence="7" id="KW-0544">Nucleosome core</keyword>
<dbReference type="PROSITE" id="PS50994">
    <property type="entry name" value="INTEGRASE"/>
    <property type="match status" value="1"/>
</dbReference>
<dbReference type="Gene3D" id="3.30.70.270">
    <property type="match status" value="1"/>
</dbReference>
<dbReference type="CDD" id="cd22911">
    <property type="entry name" value="HFD_H3"/>
    <property type="match status" value="4"/>
</dbReference>
<dbReference type="InterPro" id="IPR043502">
    <property type="entry name" value="DNA/RNA_pol_sf"/>
</dbReference>
<evidence type="ECO:0000256" key="8">
    <source>
        <dbReference type="SAM" id="MobiDB-lite"/>
    </source>
</evidence>
<keyword evidence="4" id="KW-0158">Chromosome</keyword>
<feature type="region of interest" description="Disordered" evidence="8">
    <location>
        <begin position="1"/>
        <end position="33"/>
    </location>
</feature>
<evidence type="ECO:0000313" key="11">
    <source>
        <dbReference type="Proteomes" id="UP000030764"/>
    </source>
</evidence>
<dbReference type="InterPro" id="IPR001584">
    <property type="entry name" value="Integrase_cat-core"/>
</dbReference>
<keyword evidence="5" id="KW-0238">DNA-binding</keyword>
<evidence type="ECO:0000313" key="10">
    <source>
        <dbReference type="EMBL" id="KFD55340.1"/>
    </source>
</evidence>
<dbReference type="GO" id="GO:0005634">
    <property type="term" value="C:nucleus"/>
    <property type="evidence" value="ECO:0007669"/>
    <property type="project" value="UniProtKB-SubCell"/>
</dbReference>
<dbReference type="PANTHER" id="PTHR11426">
    <property type="entry name" value="HISTONE H3"/>
    <property type="match status" value="1"/>
</dbReference>
<feature type="domain" description="Integrase catalytic" evidence="9">
    <location>
        <begin position="738"/>
        <end position="854"/>
    </location>
</feature>
<evidence type="ECO:0000256" key="7">
    <source>
        <dbReference type="ARBA" id="ARBA00023269"/>
    </source>
</evidence>
<feature type="region of interest" description="Disordered" evidence="8">
    <location>
        <begin position="954"/>
        <end position="1005"/>
    </location>
</feature>
<evidence type="ECO:0000256" key="4">
    <source>
        <dbReference type="ARBA" id="ARBA00022454"/>
    </source>
</evidence>
<dbReference type="Pfam" id="PF00125">
    <property type="entry name" value="Histone"/>
    <property type="match status" value="4"/>
</dbReference>
<dbReference type="InterPro" id="IPR007125">
    <property type="entry name" value="H2A/H2B/H3"/>
</dbReference>
<proteinExistence type="inferred from homology"/>
<dbReference type="GO" id="GO:0000786">
    <property type="term" value="C:nucleosome"/>
    <property type="evidence" value="ECO:0007669"/>
    <property type="project" value="UniProtKB-KW"/>
</dbReference>
<reference evidence="10 11" key="1">
    <citation type="journal article" date="2014" name="Nat. Genet.">
        <title>Genome and transcriptome of the porcine whipworm Trichuris suis.</title>
        <authorList>
            <person name="Jex A.R."/>
            <person name="Nejsum P."/>
            <person name="Schwarz E.M."/>
            <person name="Hu L."/>
            <person name="Young N.D."/>
            <person name="Hall R.S."/>
            <person name="Korhonen P.K."/>
            <person name="Liao S."/>
            <person name="Thamsborg S."/>
            <person name="Xia J."/>
            <person name="Xu P."/>
            <person name="Wang S."/>
            <person name="Scheerlinck J.P."/>
            <person name="Hofmann A."/>
            <person name="Sternberg P.W."/>
            <person name="Wang J."/>
            <person name="Gasser R.B."/>
        </authorList>
    </citation>
    <scope>NUCLEOTIDE SEQUENCE [LARGE SCALE GENOMIC DNA]</scope>
    <source>
        <strain evidence="10">DCEP-RM93M</strain>
    </source>
</reference>
<dbReference type="GO" id="GO:0046982">
    <property type="term" value="F:protein heterodimerization activity"/>
    <property type="evidence" value="ECO:0007669"/>
    <property type="project" value="InterPro"/>
</dbReference>
<comment type="similarity">
    <text evidence="3">Belongs to the histone H3 family.</text>
</comment>
<feature type="non-terminal residue" evidence="10">
    <location>
        <position position="1"/>
    </location>
</feature>
<keyword evidence="11" id="KW-1185">Reference proteome</keyword>
<accession>A0A085MDP4</accession>
<dbReference type="GO" id="GO:0030527">
    <property type="term" value="F:structural constituent of chromatin"/>
    <property type="evidence" value="ECO:0007669"/>
    <property type="project" value="InterPro"/>
</dbReference>
<feature type="region of interest" description="Disordered" evidence="8">
    <location>
        <begin position="1241"/>
        <end position="1296"/>
    </location>
</feature>
<evidence type="ECO:0000259" key="9">
    <source>
        <dbReference type="PROSITE" id="PS50994"/>
    </source>
</evidence>
<feature type="compositionally biased region" description="Basic and acidic residues" evidence="8">
    <location>
        <begin position="1103"/>
        <end position="1114"/>
    </location>
</feature>
<dbReference type="SMART" id="SM00428">
    <property type="entry name" value="H3"/>
    <property type="match status" value="4"/>
</dbReference>
<dbReference type="InterPro" id="IPR043128">
    <property type="entry name" value="Rev_trsase/Diguanyl_cyclase"/>
</dbReference>
<evidence type="ECO:0000256" key="6">
    <source>
        <dbReference type="ARBA" id="ARBA00023242"/>
    </source>
</evidence>
<dbReference type="GO" id="GO:0015074">
    <property type="term" value="P:DNA integration"/>
    <property type="evidence" value="ECO:0007669"/>
    <property type="project" value="InterPro"/>
</dbReference>
<dbReference type="GO" id="GO:0003677">
    <property type="term" value="F:DNA binding"/>
    <property type="evidence" value="ECO:0007669"/>
    <property type="project" value="UniProtKB-KW"/>
</dbReference>
<gene>
    <name evidence="10" type="ORF">M513_03680</name>
</gene>
<evidence type="ECO:0000256" key="5">
    <source>
        <dbReference type="ARBA" id="ARBA00023125"/>
    </source>
</evidence>
<organism evidence="10 11">
    <name type="scientific">Trichuris suis</name>
    <name type="common">pig whipworm</name>
    <dbReference type="NCBI Taxonomy" id="68888"/>
    <lineage>
        <taxon>Eukaryota</taxon>
        <taxon>Metazoa</taxon>
        <taxon>Ecdysozoa</taxon>
        <taxon>Nematoda</taxon>
        <taxon>Enoplea</taxon>
        <taxon>Dorylaimia</taxon>
        <taxon>Trichinellida</taxon>
        <taxon>Trichuridae</taxon>
        <taxon>Trichuris</taxon>
    </lineage>
</organism>
<feature type="compositionally biased region" description="Basic residues" evidence="8">
    <location>
        <begin position="1403"/>
        <end position="1423"/>
    </location>
</feature>
<dbReference type="Gene3D" id="1.10.20.10">
    <property type="entry name" value="Histone, subunit A"/>
    <property type="match status" value="4"/>
</dbReference>
<dbReference type="GO" id="GO:0042575">
    <property type="term" value="C:DNA polymerase complex"/>
    <property type="evidence" value="ECO:0007669"/>
    <property type="project" value="UniProtKB-ARBA"/>
</dbReference>
<feature type="compositionally biased region" description="Low complexity" evidence="8">
    <location>
        <begin position="1242"/>
        <end position="1253"/>
    </location>
</feature>
<dbReference type="EMBL" id="KL363200">
    <property type="protein sequence ID" value="KFD55340.1"/>
    <property type="molecule type" value="Genomic_DNA"/>
</dbReference>
<evidence type="ECO:0000256" key="1">
    <source>
        <dbReference type="ARBA" id="ARBA00004123"/>
    </source>
</evidence>
<keyword evidence="6" id="KW-0539">Nucleus</keyword>
<feature type="compositionally biased region" description="Low complexity" evidence="8">
    <location>
        <begin position="1091"/>
        <end position="1102"/>
    </location>
</feature>
<name>A0A085MDP4_9BILA</name>
<dbReference type="InterPro" id="IPR036397">
    <property type="entry name" value="RNaseH_sf"/>
</dbReference>
<feature type="region of interest" description="Disordered" evidence="8">
    <location>
        <begin position="1377"/>
        <end position="1440"/>
    </location>
</feature>
<comment type="subcellular location">
    <subcellularLocation>
        <location evidence="2">Chromosome</location>
    </subcellularLocation>
    <subcellularLocation>
        <location evidence="1">Nucleus</location>
    </subcellularLocation>
</comment>
<sequence length="1530" mass="173097">NARINASIEHPEVHPAETLPRGDSPTSYRGPMGEPHGDRFFDVRLIPEFDGAAGEPVTERFEKLELVCRLHGVEDMACVVPLRLTGGAFAVCMELPDQDKQSAVKVKEALLSAFTMDLFAAYDEFTMGKLLVGEAPDVFLAELRKLHGCSVAFPRKVRHVPLSPAYRRASGSSSGQPTKNLTARADVVVSRVKPLGFDFIVRMNGIKALGGALVDSQGRARFGPSEGTAGAAKEVDIRLEEPDFLVTFDHAKQSWTITWKWRNGKGPDVLKNVVREYPPTTEARGPYEEQLRTWIEQAWLVPYDESKYGPAKGLIPLMAVVQRSKKKVRPVMDFRELNAHIETFTAHADVCADKLRQWRRQGVNLAMVDLNKAYLQMRMDETLWPYQTVVFMGRTYCLTHMGFGLNVAPFAMTTLLNHVLSLDPDVRKGTSVYIDDILVNEDIVITHRAQRHLARYGLTCKAPEHVADVCLVNRLIRPSFPTMEDWSVITQSAAGCGWQLRWPNGRPTRTRPAGMTRARDPVRERWDASGEEGTVWVDASGLAIGVAVEIGGSVEEDATWLRPNDARHINMAELDAVIRGLNLVLAWGPKAVELITDSATVHRWVFDGISGKARLKTKAAGEMLIRRRIDTILSLVQKYVLHLKVTLVKSAENRADALTRVLRGWLKIREAAAPTECALGVDADVERRIAEVLHTAGHSGIWRTLYFARWSEPTVTRRQVKSVVASCEACQSIDPSPTRCKPGSLSVEKVWQRLAMDVTHCGGQAYLTLTDSGPSHLTVWRPLKHRSSAAVVDQLEAVFYEHGAPEEILADNDTAFRSRLVTQLAAKWDVHLRYRCAYIPSGNGIVEKCHRSVKVIAARKRCPVAEAVHLHNIKPRDGCDPETAPANMLYAYLIRLRGMDRPVQEKAHEHARKASNQDLTVTGYMTLHITNTHHYGYDSFVVVFAVIESSSGSQSASQTSQLQEKLFGKDNRRRESRPKGSSSKPVKAQSGKEQQVSTEKKHRRRRPGFLALREIRLYQKGTELLLRRASFQRVVRDITQRLGKPHLKFKRIALEALQTAAEAYLIGVMEDTNLVTIHAKRQTITPRDMHSSGSQSVSQTSQLEEKLFGKDNRRRESRPKHSSAKPVKAQSGKEQQVSTERKHRRRRPGVLALREIRLYQKGTELLLRRAPFQRVVRDVTQRLGKPDLKFQRIALEALQTAAEAYLIGLMEPRLLASIHAKRQTIMPRDIRLALRLRGELNSSGSQSASQTSQLEERLFGKDNRRRESRPKRSSSKPVKAQSGKEQQVSTVRKHRRRRPGFLALREIRLYQKGTELLLRRAPFQRVVRDITQRLGRPHLKFQRIALEALQTAAEAYLIGLMEDTNLASIHAKRQTIMPRDIRSSGSQSASQTSQLEEKLYGKDHRRRERRHSKHSSSKPVKAKSRNEQQMPKERKRRRRRPGVLALREIRLYQKGTELLLRRAPFQRIVHDVMRRLGKPDLKFQRIALEALQTAAEAYLIGVMEDTNLVTIHAKRQTIMPRDMHLALRLR</sequence>
<feature type="compositionally biased region" description="Low complexity" evidence="8">
    <location>
        <begin position="1383"/>
        <end position="1394"/>
    </location>
</feature>
<dbReference type="Gene3D" id="3.10.10.10">
    <property type="entry name" value="HIV Type 1 Reverse Transcriptase, subunit A, domain 1"/>
    <property type="match status" value="1"/>
</dbReference>
<dbReference type="Gene3D" id="3.30.420.10">
    <property type="entry name" value="Ribonuclease H-like superfamily/Ribonuclease H"/>
    <property type="match status" value="2"/>
</dbReference>
<dbReference type="InterPro" id="IPR009072">
    <property type="entry name" value="Histone-fold"/>
</dbReference>
<dbReference type="Proteomes" id="UP000030764">
    <property type="component" value="Unassembled WGS sequence"/>
</dbReference>
<feature type="compositionally biased region" description="Basic and acidic residues" evidence="8">
    <location>
        <begin position="1254"/>
        <end position="1265"/>
    </location>
</feature>
<feature type="region of interest" description="Disordered" evidence="8">
    <location>
        <begin position="1084"/>
        <end position="1146"/>
    </location>
</feature>